<organism evidence="1 2">
    <name type="scientific">Sphingobium naphthae</name>
    <dbReference type="NCBI Taxonomy" id="1886786"/>
    <lineage>
        <taxon>Bacteria</taxon>
        <taxon>Pseudomonadati</taxon>
        <taxon>Pseudomonadota</taxon>
        <taxon>Alphaproteobacteria</taxon>
        <taxon>Sphingomonadales</taxon>
        <taxon>Sphingomonadaceae</taxon>
        <taxon>Sphingobium</taxon>
    </lineage>
</organism>
<dbReference type="RefSeq" id="WP_317517469.1">
    <property type="nucleotide sequence ID" value="NZ_JAPTHD010000006.1"/>
</dbReference>
<comment type="caution">
    <text evidence="1">The sequence shown here is derived from an EMBL/GenBank/DDBJ whole genome shotgun (WGS) entry which is preliminary data.</text>
</comment>
<name>A0ABU3ZZ58_9SPHN</name>
<proteinExistence type="predicted"/>
<evidence type="ECO:0000313" key="2">
    <source>
        <dbReference type="Proteomes" id="UP001185984"/>
    </source>
</evidence>
<dbReference type="EMBL" id="JAPTHD010000006">
    <property type="protein sequence ID" value="MDV5824821.1"/>
    <property type="molecule type" value="Genomic_DNA"/>
</dbReference>
<protein>
    <submittedName>
        <fullName evidence="1">Uncharacterized protein</fullName>
    </submittedName>
</protein>
<gene>
    <name evidence="1" type="ORF">O0R41_14540</name>
</gene>
<keyword evidence="2" id="KW-1185">Reference proteome</keyword>
<evidence type="ECO:0000313" key="1">
    <source>
        <dbReference type="EMBL" id="MDV5824821.1"/>
    </source>
</evidence>
<accession>A0ABU3ZZ58</accession>
<sequence length="50" mass="5088">MTLSAMMAGKPQRTGLIACAQPLPLPCVRPIIPLSLTGGIAGARNADAKD</sequence>
<dbReference type="Proteomes" id="UP001185984">
    <property type="component" value="Unassembled WGS sequence"/>
</dbReference>
<reference evidence="2" key="1">
    <citation type="journal article" date="2022" name="J Environ Chem Eng">
        <title>Biodegradation of petroleum oil using a constructed nonpathogenic and heavy metal-tolerant bacterial consortium isolated from marine sponges.</title>
        <authorList>
            <person name="Dechsakulwatana C."/>
            <person name="Rungsihiranrut A."/>
            <person name="Muangchinda C."/>
            <person name="Ningthoujam R."/>
            <person name="Klankeo P."/>
            <person name="Pinyakong O."/>
        </authorList>
    </citation>
    <scope>NUCLEOTIDE SEQUENCE [LARGE SCALE GENOMIC DNA]</scope>
    <source>
        <strain evidence="2">MO2-4</strain>
    </source>
</reference>